<reference evidence="1" key="1">
    <citation type="submission" date="2018-05" db="EMBL/GenBank/DDBJ databases">
        <authorList>
            <person name="Lanie J.A."/>
            <person name="Ng W.-L."/>
            <person name="Kazmierczak K.M."/>
            <person name="Andrzejewski T.M."/>
            <person name="Davidsen T.M."/>
            <person name="Wayne K.J."/>
            <person name="Tettelin H."/>
            <person name="Glass J.I."/>
            <person name="Rusch D."/>
            <person name="Podicherti R."/>
            <person name="Tsui H.-C.T."/>
            <person name="Winkler M.E."/>
        </authorList>
    </citation>
    <scope>NUCLEOTIDE SEQUENCE</scope>
</reference>
<dbReference type="EMBL" id="UINC01005729">
    <property type="protein sequence ID" value="SVA23198.1"/>
    <property type="molecule type" value="Genomic_DNA"/>
</dbReference>
<dbReference type="AlphaFoldDB" id="A0A381U6J7"/>
<protein>
    <submittedName>
        <fullName evidence="1">Uncharacterized protein</fullName>
    </submittedName>
</protein>
<evidence type="ECO:0000313" key="1">
    <source>
        <dbReference type="EMBL" id="SVA23198.1"/>
    </source>
</evidence>
<gene>
    <name evidence="1" type="ORF">METZ01_LOCUS76052</name>
</gene>
<name>A0A381U6J7_9ZZZZ</name>
<sequence length="99" mass="11083">MIAAEDLGDPTDFDSGWDICFKRVKTGPLAYNVEYQLQVLKCKARALSAKEKESVAELKSMDDVMARPTPDAQKELLDSIRKASVQEIDETLEDEFDVA</sequence>
<accession>A0A381U6J7</accession>
<organism evidence="1">
    <name type="scientific">marine metagenome</name>
    <dbReference type="NCBI Taxonomy" id="408172"/>
    <lineage>
        <taxon>unclassified sequences</taxon>
        <taxon>metagenomes</taxon>
        <taxon>ecological metagenomes</taxon>
    </lineage>
</organism>
<proteinExistence type="predicted"/>